<protein>
    <recommendedName>
        <fullName evidence="5">4-phosphopantoate--beta-alanine ligase</fullName>
        <ecNumber evidence="5">6.3.2.36</ecNumber>
    </recommendedName>
    <alternativeName>
        <fullName evidence="5">Phosphopantothenate synthetase</fullName>
        <shortName evidence="5">PPS</shortName>
    </alternativeName>
</protein>
<evidence type="ECO:0000256" key="4">
    <source>
        <dbReference type="ARBA" id="ARBA00022993"/>
    </source>
</evidence>
<feature type="binding site" evidence="5">
    <location>
        <position position="39"/>
    </location>
    <ligand>
        <name>ATP</name>
        <dbReference type="ChEBI" id="CHEBI:30616"/>
    </ligand>
</feature>
<dbReference type="Pfam" id="PF02006">
    <property type="entry name" value="PPS_PS"/>
    <property type="match status" value="1"/>
</dbReference>
<feature type="binding site" evidence="5">
    <location>
        <position position="17"/>
    </location>
    <ligand>
        <name>ATP</name>
        <dbReference type="ChEBI" id="CHEBI:30616"/>
    </ligand>
</feature>
<dbReference type="InterPro" id="IPR002855">
    <property type="entry name" value="PPS/PS"/>
</dbReference>
<keyword evidence="1 5" id="KW-0436">Ligase</keyword>
<dbReference type="EMBL" id="KF900668">
    <property type="protein sequence ID" value="AIF03066.1"/>
    <property type="molecule type" value="Genomic_DNA"/>
</dbReference>
<dbReference type="Gene3D" id="3.40.50.12640">
    <property type="entry name" value="Phosphopantoate/pantothenate synthetase"/>
    <property type="match status" value="1"/>
</dbReference>
<dbReference type="NCBIfam" id="NF010324">
    <property type="entry name" value="PRK13761.1"/>
    <property type="match status" value="1"/>
</dbReference>
<dbReference type="InterPro" id="IPR038138">
    <property type="entry name" value="PPS/PS_sf"/>
</dbReference>
<gene>
    <name evidence="6" type="primary">pps</name>
</gene>
<sequence>MGEVPLSHPRYNSLMGRKLLTEAAADGLLADSALIAHGRGEAYDYLLGEATCESARAAITQSAILMKHAKRCVISVNGNAVALAAADLIRCAAVLQCPIEINIYYRTPERMTALNSRLEKVRKEVSQGDAPTGWKGNWQTAVSDVVILGMNPDSRIPNLEGPRANCCSDGILNADVIFVPLEDGDRCEALVEMGKKMIVVDLNPLSRTARRATVTIVDELMRMAPILLFDLVNEVPDEPLKWDNKANLDNSLAVMLKHLDE</sequence>
<comment type="function">
    <text evidence="5">Catalyzes the condensation of (R)-4-phosphopantoate and beta-alanine to 4'-phosphopantothenate in the CoA biosynthesis pathway.</text>
</comment>
<comment type="subunit">
    <text evidence="5">Homodimer.</text>
</comment>
<dbReference type="GO" id="GO:0015937">
    <property type="term" value="P:coenzyme A biosynthetic process"/>
    <property type="evidence" value="ECO:0007669"/>
    <property type="project" value="UniProtKB-UniRule"/>
</dbReference>
<name>A0A075GGA8_9EURY</name>
<dbReference type="PANTHER" id="PTHR40695:SF1">
    <property type="entry name" value="4-PHOSPHOPANTOATE--BETA-ALANINE LIGASE"/>
    <property type="match status" value="1"/>
</dbReference>
<organism evidence="6">
    <name type="scientific">uncultured marine group II/III euryarchaeote KM3_160_F12</name>
    <dbReference type="NCBI Taxonomy" id="1457912"/>
    <lineage>
        <taxon>Archaea</taxon>
        <taxon>Methanobacteriati</taxon>
        <taxon>Methanobacteriota</taxon>
        <taxon>environmental samples</taxon>
    </lineage>
</organism>
<comment type="catalytic activity">
    <reaction evidence="5">
        <text>(R)-4-phosphopantoate + beta-alanine + ATP = (R)-4'-phosphopantothenate + AMP + diphosphate + H(+)</text>
        <dbReference type="Rhea" id="RHEA:27930"/>
        <dbReference type="ChEBI" id="CHEBI:10986"/>
        <dbReference type="ChEBI" id="CHEBI:15378"/>
        <dbReference type="ChEBI" id="CHEBI:30616"/>
        <dbReference type="ChEBI" id="CHEBI:33019"/>
        <dbReference type="ChEBI" id="CHEBI:57966"/>
        <dbReference type="ChEBI" id="CHEBI:61294"/>
        <dbReference type="ChEBI" id="CHEBI:456215"/>
        <dbReference type="EC" id="6.3.2.36"/>
    </reaction>
</comment>
<dbReference type="PANTHER" id="PTHR40695">
    <property type="entry name" value="4-PHOSPHOPANTOATE--BETA-ALANINE LIGASE"/>
    <property type="match status" value="1"/>
</dbReference>
<evidence type="ECO:0000256" key="1">
    <source>
        <dbReference type="ARBA" id="ARBA00022598"/>
    </source>
</evidence>
<evidence type="ECO:0000256" key="2">
    <source>
        <dbReference type="ARBA" id="ARBA00022741"/>
    </source>
</evidence>
<keyword evidence="4 5" id="KW-0173">Coenzyme A biosynthesis</keyword>
<dbReference type="UniPathway" id="UPA00241"/>
<dbReference type="GO" id="GO:0016881">
    <property type="term" value="F:acid-amino acid ligase activity"/>
    <property type="evidence" value="ECO:0007669"/>
    <property type="project" value="UniProtKB-UniRule"/>
</dbReference>
<dbReference type="AlphaFoldDB" id="A0A075GGA8"/>
<keyword evidence="2 5" id="KW-0547">Nucleotide-binding</keyword>
<feature type="binding site" evidence="5">
    <location>
        <begin position="201"/>
        <end position="203"/>
    </location>
    <ligand>
        <name>ATP</name>
        <dbReference type="ChEBI" id="CHEBI:30616"/>
    </ligand>
</feature>
<dbReference type="EC" id="6.3.2.36" evidence="5"/>
<evidence type="ECO:0000256" key="3">
    <source>
        <dbReference type="ARBA" id="ARBA00022840"/>
    </source>
</evidence>
<keyword evidence="3 5" id="KW-0067">ATP-binding</keyword>
<dbReference type="GO" id="GO:0005524">
    <property type="term" value="F:ATP binding"/>
    <property type="evidence" value="ECO:0007669"/>
    <property type="project" value="UniProtKB-KW"/>
</dbReference>
<comment type="similarity">
    <text evidence="5">Belongs to the archaeal phosphopantothenate synthetase family.</text>
</comment>
<feature type="binding site" evidence="5">
    <location>
        <begin position="207"/>
        <end position="208"/>
    </location>
    <ligand>
        <name>ATP</name>
        <dbReference type="ChEBI" id="CHEBI:30616"/>
    </ligand>
</feature>
<comment type="caution">
    <text evidence="5">Lacks conserved residue(s) required for the propagation of feature annotation.</text>
</comment>
<proteinExistence type="inferred from homology"/>
<reference evidence="6" key="1">
    <citation type="journal article" date="2014" name="Genome Biol. Evol.">
        <title>Pangenome evidence for extensive interdomain horizontal transfer affecting lineage core and shell genes in uncultured planktonic thaumarchaeota and euryarchaeota.</title>
        <authorList>
            <person name="Deschamps P."/>
            <person name="Zivanovic Y."/>
            <person name="Moreira D."/>
            <person name="Rodriguez-Valera F."/>
            <person name="Lopez-Garcia P."/>
        </authorList>
    </citation>
    <scope>NUCLEOTIDE SEQUENCE</scope>
</reference>
<evidence type="ECO:0000313" key="6">
    <source>
        <dbReference type="EMBL" id="AIF03066.1"/>
    </source>
</evidence>
<accession>A0A075GGA8</accession>
<comment type="pathway">
    <text evidence="5">Cofactor biosynthesis; coenzyme A biosynthesis.</text>
</comment>
<dbReference type="HAMAP" id="MF_02224">
    <property type="entry name" value="PPS"/>
    <property type="match status" value="1"/>
</dbReference>
<evidence type="ECO:0000256" key="5">
    <source>
        <dbReference type="HAMAP-Rule" id="MF_02224"/>
    </source>
</evidence>